<evidence type="ECO:0000313" key="11">
    <source>
        <dbReference type="Proteomes" id="UP000216682"/>
    </source>
</evidence>
<evidence type="ECO:0000256" key="1">
    <source>
        <dbReference type="ARBA" id="ARBA00005380"/>
    </source>
</evidence>
<evidence type="ECO:0000256" key="7">
    <source>
        <dbReference type="NCBIfam" id="TIGR01231"/>
    </source>
</evidence>
<proteinExistence type="inferred from homology"/>
<evidence type="ECO:0000313" key="10">
    <source>
        <dbReference type="EMBL" id="OZT77497.1"/>
    </source>
</evidence>
<comment type="similarity">
    <text evidence="8">Belongs to the carbohydrate kinase PfkB family. LacC subfamily.</text>
</comment>
<evidence type="ECO:0000256" key="5">
    <source>
        <dbReference type="ARBA" id="ARBA00022777"/>
    </source>
</evidence>
<dbReference type="Pfam" id="PF00294">
    <property type="entry name" value="PfkB"/>
    <property type="match status" value="1"/>
</dbReference>
<dbReference type="FunFam" id="3.40.1190.20:FF:000001">
    <property type="entry name" value="Phosphofructokinase"/>
    <property type="match status" value="1"/>
</dbReference>
<evidence type="ECO:0000256" key="6">
    <source>
        <dbReference type="ARBA" id="ARBA00022840"/>
    </source>
</evidence>
<dbReference type="InterPro" id="IPR029056">
    <property type="entry name" value="Ribokinase-like"/>
</dbReference>
<dbReference type="EC" id="2.7.1.144" evidence="7 8"/>
<dbReference type="CDD" id="cd01164">
    <property type="entry name" value="FruK_PfkB_like"/>
    <property type="match status" value="1"/>
</dbReference>
<dbReference type="GO" id="GO:0019512">
    <property type="term" value="P:lactose catabolic process via tagatose-6-phosphate"/>
    <property type="evidence" value="ECO:0007669"/>
    <property type="project" value="InterPro"/>
</dbReference>
<feature type="domain" description="Carbohydrate kinase PfkB" evidence="9">
    <location>
        <begin position="6"/>
        <end position="291"/>
    </location>
</feature>
<comment type="pathway">
    <text evidence="8">Carbohydrate metabolism; D-tagatose 6-phosphate degradation; D-glyceraldehyde 3-phosphate and glycerone phosphate from D-tagatose 6-phosphate: step 1/2.</text>
</comment>
<reference evidence="10 11" key="1">
    <citation type="submission" date="2017-07" db="EMBL/GenBank/DDBJ databases">
        <title>Shotgun whole genome sequences of three halophilic bacterial isolates.</title>
        <authorList>
            <person name="Pozzo T."/>
            <person name="Higdon S.M."/>
            <person name="Quillaguaman J."/>
        </authorList>
    </citation>
    <scope>NUCLEOTIDE SEQUENCE [LARGE SCALE GENOMIC DNA]</scope>
    <source>
        <strain evidence="10 11">BU-1</strain>
    </source>
</reference>
<keyword evidence="5 10" id="KW-0418">Kinase</keyword>
<gene>
    <name evidence="10" type="primary">lacC</name>
    <name evidence="10" type="ORF">CFN03_06040</name>
</gene>
<protein>
    <recommendedName>
        <fullName evidence="7 8">Tagatose-6-phosphate kinase</fullName>
        <ecNumber evidence="7 8">2.7.1.144</ecNumber>
    </recommendedName>
</protein>
<dbReference type="PROSITE" id="PS00584">
    <property type="entry name" value="PFKB_KINASES_2"/>
    <property type="match status" value="1"/>
</dbReference>
<dbReference type="InterPro" id="IPR011611">
    <property type="entry name" value="PfkB_dom"/>
</dbReference>
<dbReference type="NCBIfam" id="TIGR01231">
    <property type="entry name" value="lacC"/>
    <property type="match status" value="1"/>
</dbReference>
<sequence length="310" mass="33920">MILTITMNPSVDISYQLDSFKYDSANRVSNVSKTAGGKGINVTRVLSQLDKDVTATGLTGGILGRFIEASLKDKGIKNSFYEVSGATRNCIAFLHEGNQTEILESGPIINREEIDGFITHLETLLPKCELVSISGSLPKGVDYTFYSELIEICSEHEKRVVTDCSGEALREVIKGRHKPMLIKPNLEELSELIGLEVAIDNESLKNAVSTEIFDGIDWTFVSLGADGAFARNEGKFYRVKIPKIRVINPVGSGDSTVAGIASAIVENKSAEEFLKHSNTLGMLNAQQSVTGHVDLSNYEEIYKKIEIIEV</sequence>
<dbReference type="GO" id="GO:0009024">
    <property type="term" value="F:tagatose-6-phosphate kinase activity"/>
    <property type="evidence" value="ECO:0007669"/>
    <property type="project" value="UniProtKB-UniRule"/>
</dbReference>
<keyword evidence="6 8" id="KW-0067">ATP-binding</keyword>
<evidence type="ECO:0000256" key="4">
    <source>
        <dbReference type="ARBA" id="ARBA00022741"/>
    </source>
</evidence>
<dbReference type="PIRSF" id="PIRSF000535">
    <property type="entry name" value="1PFK/6PFK/LacC"/>
    <property type="match status" value="1"/>
</dbReference>
<evidence type="ECO:0000256" key="2">
    <source>
        <dbReference type="ARBA" id="ARBA00022679"/>
    </source>
</evidence>
<comment type="catalytic activity">
    <reaction evidence="8">
        <text>D-tagatofuranose 6-phosphate + ATP = D-tagatofuranose 1,6-bisphosphate + ADP + H(+)</text>
        <dbReference type="Rhea" id="RHEA:12420"/>
        <dbReference type="ChEBI" id="CHEBI:15378"/>
        <dbReference type="ChEBI" id="CHEBI:30616"/>
        <dbReference type="ChEBI" id="CHEBI:58694"/>
        <dbReference type="ChEBI" id="CHEBI:58695"/>
        <dbReference type="ChEBI" id="CHEBI:456216"/>
        <dbReference type="EC" id="2.7.1.144"/>
    </reaction>
</comment>
<keyword evidence="4 8" id="KW-0547">Nucleotide-binding</keyword>
<dbReference type="NCBIfam" id="TIGR03168">
    <property type="entry name" value="1-PFK"/>
    <property type="match status" value="1"/>
</dbReference>
<keyword evidence="2 8" id="KW-0808">Transferase</keyword>
<dbReference type="UniPathway" id="UPA00704">
    <property type="reaction ID" value="UER00715"/>
</dbReference>
<dbReference type="GO" id="GO:0005829">
    <property type="term" value="C:cytosol"/>
    <property type="evidence" value="ECO:0007669"/>
    <property type="project" value="TreeGrafter"/>
</dbReference>
<dbReference type="PANTHER" id="PTHR46566:SF5">
    <property type="entry name" value="1-PHOSPHOFRUCTOKINASE"/>
    <property type="match status" value="1"/>
</dbReference>
<dbReference type="InterPro" id="IPR017583">
    <property type="entry name" value="Tagatose/fructose_Pkinase"/>
</dbReference>
<dbReference type="GO" id="GO:0008443">
    <property type="term" value="F:phosphofructokinase activity"/>
    <property type="evidence" value="ECO:0007669"/>
    <property type="project" value="UniProtKB-ARBA"/>
</dbReference>
<dbReference type="PANTHER" id="PTHR46566">
    <property type="entry name" value="1-PHOSPHOFRUCTOKINASE-RELATED"/>
    <property type="match status" value="1"/>
</dbReference>
<comment type="caution">
    <text evidence="10">The sequence shown here is derived from an EMBL/GenBank/DDBJ whole genome shotgun (WGS) entry which is preliminary data.</text>
</comment>
<evidence type="ECO:0000256" key="3">
    <source>
        <dbReference type="ARBA" id="ARBA00022736"/>
    </source>
</evidence>
<comment type="similarity">
    <text evidence="1">Belongs to the carbohydrate kinase pfkB family.</text>
</comment>
<evidence type="ECO:0000259" key="9">
    <source>
        <dbReference type="Pfam" id="PF00294"/>
    </source>
</evidence>
<name>A0A265E7C5_9STAP</name>
<accession>A0A265E7C5</accession>
<dbReference type="AlphaFoldDB" id="A0A265E7C5"/>
<dbReference type="Gene3D" id="3.40.1190.20">
    <property type="match status" value="1"/>
</dbReference>
<dbReference type="GO" id="GO:0044281">
    <property type="term" value="P:small molecule metabolic process"/>
    <property type="evidence" value="ECO:0007669"/>
    <property type="project" value="UniProtKB-ARBA"/>
</dbReference>
<dbReference type="GO" id="GO:2001059">
    <property type="term" value="P:D-tagatose 6-phosphate catabolic process"/>
    <property type="evidence" value="ECO:0007669"/>
    <property type="project" value="UniProtKB-UniPathway"/>
</dbReference>
<dbReference type="GO" id="GO:0005524">
    <property type="term" value="F:ATP binding"/>
    <property type="evidence" value="ECO:0007669"/>
    <property type="project" value="UniProtKB-KW"/>
</dbReference>
<organism evidence="10 11">
    <name type="scientific">Salinicoccus roseus</name>
    <dbReference type="NCBI Taxonomy" id="45670"/>
    <lineage>
        <taxon>Bacteria</taxon>
        <taxon>Bacillati</taxon>
        <taxon>Bacillota</taxon>
        <taxon>Bacilli</taxon>
        <taxon>Bacillales</taxon>
        <taxon>Staphylococcaceae</taxon>
        <taxon>Salinicoccus</taxon>
    </lineage>
</organism>
<evidence type="ECO:0000256" key="8">
    <source>
        <dbReference type="PIRNR" id="PIRNR000535"/>
    </source>
</evidence>
<dbReference type="RefSeq" id="WP_094906223.1">
    <property type="nucleotide sequence ID" value="NZ_NPEZ01000002.1"/>
</dbReference>
<dbReference type="InterPro" id="IPR005926">
    <property type="entry name" value="LacC"/>
</dbReference>
<dbReference type="InterPro" id="IPR002173">
    <property type="entry name" value="Carboh/pur_kinase_PfkB_CS"/>
</dbReference>
<dbReference type="SUPFAM" id="SSF53613">
    <property type="entry name" value="Ribokinase-like"/>
    <property type="match status" value="1"/>
</dbReference>
<dbReference type="Proteomes" id="UP000216682">
    <property type="component" value="Unassembled WGS sequence"/>
</dbReference>
<dbReference type="EMBL" id="NPEZ01000002">
    <property type="protein sequence ID" value="OZT77497.1"/>
    <property type="molecule type" value="Genomic_DNA"/>
</dbReference>
<keyword evidence="3 8" id="KW-0423">Lactose metabolism</keyword>